<sequence>MVELARGRLAQRGREGVAPRLGLPSAVDRHRVILARHRHRLEDRYGNDTPGDGQQDQRAIHGDGGTAHGHLFHGGYAIRG</sequence>
<feature type="region of interest" description="Disordered" evidence="1">
    <location>
        <begin position="41"/>
        <end position="80"/>
    </location>
</feature>
<evidence type="ECO:0000313" key="2">
    <source>
        <dbReference type="EMBL" id="KFE71075.1"/>
    </source>
</evidence>
<evidence type="ECO:0000313" key="3">
    <source>
        <dbReference type="Proteomes" id="UP000028725"/>
    </source>
</evidence>
<keyword evidence="3" id="KW-1185">Reference proteome</keyword>
<gene>
    <name evidence="2" type="ORF">DB31_3205</name>
</gene>
<dbReference type="AlphaFoldDB" id="A0A085WTR2"/>
<dbReference type="STRING" id="394096.DB31_3205"/>
<dbReference type="Proteomes" id="UP000028725">
    <property type="component" value="Unassembled WGS sequence"/>
</dbReference>
<protein>
    <submittedName>
        <fullName evidence="2">Uncharacterized protein</fullName>
    </submittedName>
</protein>
<proteinExistence type="predicted"/>
<comment type="caution">
    <text evidence="2">The sequence shown here is derived from an EMBL/GenBank/DDBJ whole genome shotgun (WGS) entry which is preliminary data.</text>
</comment>
<evidence type="ECO:0000256" key="1">
    <source>
        <dbReference type="SAM" id="MobiDB-lite"/>
    </source>
</evidence>
<dbReference type="EMBL" id="JMCB01000002">
    <property type="protein sequence ID" value="KFE71075.1"/>
    <property type="molecule type" value="Genomic_DNA"/>
</dbReference>
<name>A0A085WTR2_9BACT</name>
<accession>A0A085WTR2</accession>
<reference evidence="2 3" key="1">
    <citation type="submission" date="2014-04" db="EMBL/GenBank/DDBJ databases">
        <title>Genome assembly of Hyalangium minutum DSM 14724.</title>
        <authorList>
            <person name="Sharma G."/>
            <person name="Subramanian S."/>
        </authorList>
    </citation>
    <scope>NUCLEOTIDE SEQUENCE [LARGE SCALE GENOMIC DNA]</scope>
    <source>
        <strain evidence="2 3">DSM 14724</strain>
    </source>
</reference>
<organism evidence="2 3">
    <name type="scientific">Hyalangium minutum</name>
    <dbReference type="NCBI Taxonomy" id="394096"/>
    <lineage>
        <taxon>Bacteria</taxon>
        <taxon>Pseudomonadati</taxon>
        <taxon>Myxococcota</taxon>
        <taxon>Myxococcia</taxon>
        <taxon>Myxococcales</taxon>
        <taxon>Cystobacterineae</taxon>
        <taxon>Archangiaceae</taxon>
        <taxon>Hyalangium</taxon>
    </lineage>
</organism>